<evidence type="ECO:0000256" key="8">
    <source>
        <dbReference type="ARBA" id="ARBA00023204"/>
    </source>
</evidence>
<dbReference type="InterPro" id="IPR001357">
    <property type="entry name" value="BRCT_dom"/>
</dbReference>
<keyword evidence="7" id="KW-0520">NAD</keyword>
<dbReference type="InterPro" id="IPR003583">
    <property type="entry name" value="Hlx-hairpin-Hlx_DNA-bd_motif"/>
</dbReference>
<comment type="function">
    <text evidence="1">DNA ligase that catalyzes the formation of phosphodiester linkages between 5'-phosphoryl and 3'-hydroxyl groups in double-stranded DNA using NAD as a coenzyme and as the energy source for the reaction. It is essential for DNA replication and repair of damaged DNA.</text>
</comment>
<dbReference type="GO" id="GO:0046872">
    <property type="term" value="F:metal ion binding"/>
    <property type="evidence" value="ECO:0007669"/>
    <property type="project" value="UniProtKB-KW"/>
</dbReference>
<evidence type="ECO:0000256" key="4">
    <source>
        <dbReference type="ARBA" id="ARBA00022723"/>
    </source>
</evidence>
<dbReference type="Gene3D" id="3.40.50.10190">
    <property type="entry name" value="BRCT domain"/>
    <property type="match status" value="1"/>
</dbReference>
<evidence type="ECO:0000256" key="6">
    <source>
        <dbReference type="ARBA" id="ARBA00022833"/>
    </source>
</evidence>
<dbReference type="Gene3D" id="1.10.150.20">
    <property type="entry name" value="5' to 3' exonuclease, C-terminal subdomain"/>
    <property type="match status" value="2"/>
</dbReference>
<dbReference type="SUPFAM" id="SSF52113">
    <property type="entry name" value="BRCT domain"/>
    <property type="match status" value="1"/>
</dbReference>
<keyword evidence="4" id="KW-0479">Metal-binding</keyword>
<keyword evidence="3" id="KW-0235">DNA replication</keyword>
<dbReference type="SUPFAM" id="SSF47781">
    <property type="entry name" value="RuvA domain 2-like"/>
    <property type="match status" value="1"/>
</dbReference>
<dbReference type="PROSITE" id="PS50172">
    <property type="entry name" value="BRCT"/>
    <property type="match status" value="1"/>
</dbReference>
<reference evidence="10" key="1">
    <citation type="journal article" date="2014" name="Front. Microbiol.">
        <title>High frequency of phylogenetically diverse reductive dehalogenase-homologous genes in deep subseafloor sedimentary metagenomes.</title>
        <authorList>
            <person name="Kawai M."/>
            <person name="Futagami T."/>
            <person name="Toyoda A."/>
            <person name="Takaki Y."/>
            <person name="Nishi S."/>
            <person name="Hori S."/>
            <person name="Arai W."/>
            <person name="Tsubouchi T."/>
            <person name="Morono Y."/>
            <person name="Uchiyama I."/>
            <person name="Ito T."/>
            <person name="Fujiyama A."/>
            <person name="Inagaki F."/>
            <person name="Takami H."/>
        </authorList>
    </citation>
    <scope>NUCLEOTIDE SEQUENCE</scope>
    <source>
        <strain evidence="10">Expedition CK06-06</strain>
    </source>
</reference>
<evidence type="ECO:0000256" key="1">
    <source>
        <dbReference type="ARBA" id="ARBA00004067"/>
    </source>
</evidence>
<feature type="non-terminal residue" evidence="10">
    <location>
        <position position="1"/>
    </location>
</feature>
<evidence type="ECO:0000259" key="9">
    <source>
        <dbReference type="PROSITE" id="PS50172"/>
    </source>
</evidence>
<evidence type="ECO:0000256" key="2">
    <source>
        <dbReference type="ARBA" id="ARBA00022598"/>
    </source>
</evidence>
<dbReference type="GO" id="GO:0006281">
    <property type="term" value="P:DNA repair"/>
    <property type="evidence" value="ECO:0007669"/>
    <property type="project" value="UniProtKB-KW"/>
</dbReference>
<dbReference type="FunFam" id="1.10.150.20:FF:000006">
    <property type="entry name" value="DNA ligase"/>
    <property type="match status" value="1"/>
</dbReference>
<keyword evidence="2" id="KW-0436">Ligase</keyword>
<dbReference type="GO" id="GO:0006260">
    <property type="term" value="P:DNA replication"/>
    <property type="evidence" value="ECO:0007669"/>
    <property type="project" value="UniProtKB-KW"/>
</dbReference>
<organism evidence="10">
    <name type="scientific">marine sediment metagenome</name>
    <dbReference type="NCBI Taxonomy" id="412755"/>
    <lineage>
        <taxon>unclassified sequences</taxon>
        <taxon>metagenomes</taxon>
        <taxon>ecological metagenomes</taxon>
    </lineage>
</organism>
<accession>X0WHM4</accession>
<name>X0WHM4_9ZZZZ</name>
<dbReference type="SMART" id="SM00278">
    <property type="entry name" value="HhH1"/>
    <property type="match status" value="3"/>
</dbReference>
<dbReference type="InterPro" id="IPR041663">
    <property type="entry name" value="DisA/LigA_HHH"/>
</dbReference>
<evidence type="ECO:0000313" key="10">
    <source>
        <dbReference type="EMBL" id="GAG23988.1"/>
    </source>
</evidence>
<dbReference type="Pfam" id="PF00533">
    <property type="entry name" value="BRCT"/>
    <property type="match status" value="1"/>
</dbReference>
<comment type="caution">
    <text evidence="10">The sequence shown here is derived from an EMBL/GenBank/DDBJ whole genome shotgun (WGS) entry which is preliminary data.</text>
</comment>
<keyword evidence="5" id="KW-0227">DNA damage</keyword>
<feature type="domain" description="BRCT" evidence="9">
    <location>
        <begin position="151"/>
        <end position="230"/>
    </location>
</feature>
<dbReference type="InterPro" id="IPR036420">
    <property type="entry name" value="BRCT_dom_sf"/>
</dbReference>
<dbReference type="CDD" id="cd17748">
    <property type="entry name" value="BRCT_DNA_ligase_like"/>
    <property type="match status" value="1"/>
</dbReference>
<dbReference type="GO" id="GO:0016874">
    <property type="term" value="F:ligase activity"/>
    <property type="evidence" value="ECO:0007669"/>
    <property type="project" value="UniProtKB-KW"/>
</dbReference>
<evidence type="ECO:0000256" key="3">
    <source>
        <dbReference type="ARBA" id="ARBA00022705"/>
    </source>
</evidence>
<proteinExistence type="predicted"/>
<protein>
    <recommendedName>
        <fullName evidence="9">BRCT domain-containing protein</fullName>
    </recommendedName>
</protein>
<evidence type="ECO:0000256" key="7">
    <source>
        <dbReference type="ARBA" id="ARBA00023027"/>
    </source>
</evidence>
<dbReference type="GO" id="GO:0003677">
    <property type="term" value="F:DNA binding"/>
    <property type="evidence" value="ECO:0007669"/>
    <property type="project" value="InterPro"/>
</dbReference>
<evidence type="ECO:0000256" key="5">
    <source>
        <dbReference type="ARBA" id="ARBA00022763"/>
    </source>
</evidence>
<dbReference type="Pfam" id="PF12826">
    <property type="entry name" value="HHH_2"/>
    <property type="match status" value="1"/>
</dbReference>
<sequence>FVSKNAMDIDGLGDKLVDQLVRLRRIKNAADIYHLTLEDLIPLDKMAEKLANNILTAINNSKKTTLSKFIYSLGIRHVGEHVATVLAEKFRRFDSLQNASEENLLSIKEIGPEIADSILSYFSNEKNISIITRLFEAGITIQEMPLEKTPFNEHSFSGKSFVLTGTLSTLTRTEAKKMIKEKNGKVSTSVSIKTDYLVVGKSPGSKLARAKDLSVTILSEEEFLRIAGEG</sequence>
<keyword evidence="8" id="KW-0234">DNA repair</keyword>
<dbReference type="EMBL" id="BARS01033264">
    <property type="protein sequence ID" value="GAG23988.1"/>
    <property type="molecule type" value="Genomic_DNA"/>
</dbReference>
<dbReference type="AlphaFoldDB" id="X0WHM4"/>
<dbReference type="SMART" id="SM00292">
    <property type="entry name" value="BRCT"/>
    <property type="match status" value="1"/>
</dbReference>
<gene>
    <name evidence="10" type="ORF">S01H1_51546</name>
</gene>
<dbReference type="FunFam" id="1.10.150.20:FF:000007">
    <property type="entry name" value="DNA ligase"/>
    <property type="match status" value="1"/>
</dbReference>
<dbReference type="InterPro" id="IPR010994">
    <property type="entry name" value="RuvA_2-like"/>
</dbReference>
<keyword evidence="6" id="KW-0862">Zinc</keyword>